<reference evidence="15 16" key="1">
    <citation type="submission" date="2015-01" db="EMBL/GenBank/DDBJ databases">
        <title>Evolution of Trichinella species and genotypes.</title>
        <authorList>
            <person name="Korhonen P.K."/>
            <person name="Edoardo P."/>
            <person name="Giuseppe L.R."/>
            <person name="Gasser R.B."/>
        </authorList>
    </citation>
    <scope>NUCLEOTIDE SEQUENCE [LARGE SCALE GENOMIC DNA]</scope>
    <source>
        <strain evidence="15">ISS470</strain>
    </source>
</reference>
<dbReference type="Proteomes" id="UP000054995">
    <property type="component" value="Unassembled WGS sequence"/>
</dbReference>
<dbReference type="FunFam" id="3.40.50.300:FF:000644">
    <property type="entry name" value="GpmB, Fructose-2,6-bisphosphatase"/>
    <property type="match status" value="1"/>
</dbReference>
<evidence type="ECO:0000256" key="8">
    <source>
        <dbReference type="ARBA" id="ARBA00022840"/>
    </source>
</evidence>
<evidence type="ECO:0000256" key="7">
    <source>
        <dbReference type="ARBA" id="ARBA00022801"/>
    </source>
</evidence>
<dbReference type="SUPFAM" id="SSF53254">
    <property type="entry name" value="Phosphoglycerate mutase-like"/>
    <property type="match status" value="1"/>
</dbReference>
<dbReference type="Pfam" id="PF01591">
    <property type="entry name" value="6PF2K"/>
    <property type="match status" value="1"/>
</dbReference>
<gene>
    <name evidence="15" type="primary">Pfkfb1</name>
    <name evidence="15" type="ORF">T4D_7146</name>
</gene>
<dbReference type="SUPFAM" id="SSF52540">
    <property type="entry name" value="P-loop containing nucleoside triphosphate hydrolases"/>
    <property type="match status" value="1"/>
</dbReference>
<dbReference type="Pfam" id="PF00300">
    <property type="entry name" value="His_Phos_1"/>
    <property type="match status" value="1"/>
</dbReference>
<dbReference type="GO" id="GO:0034227">
    <property type="term" value="P:tRNA thio-modification"/>
    <property type="evidence" value="ECO:0007669"/>
    <property type="project" value="InterPro"/>
</dbReference>
<dbReference type="SUPFAM" id="SSF52402">
    <property type="entry name" value="Adenine nucleotide alpha hydrolases-like"/>
    <property type="match status" value="1"/>
</dbReference>
<comment type="function">
    <text evidence="10">Plays a central role in 2-thiolation of mcm(5)S(2)U at tRNA wobble positions of tRNA(Lys), tRNA(Glu) and tRNA(Gln). Directly binds tRNAs and probably acts by catalyzing adenylation of tRNAs, an intermediate required for 2-thiolation. It is unclear whether it acts as a sulfurtransferase that transfers sulfur from thiocarboxylated URM1 onto the uridine of tRNAs at wobble position.</text>
</comment>
<feature type="active site" description="Tele-phosphohistidine intermediate" evidence="11">
    <location>
        <position position="600"/>
    </location>
</feature>
<evidence type="ECO:0000256" key="12">
    <source>
        <dbReference type="PIRSR" id="PIRSR613078-2"/>
    </source>
</evidence>
<dbReference type="AlphaFoldDB" id="A0A0V1FHR5"/>
<dbReference type="InterPro" id="IPR001345">
    <property type="entry name" value="PG/BPGM_mutase_AS"/>
</dbReference>
<keyword evidence="6" id="KW-0547">Nucleotide-binding</keyword>
<evidence type="ECO:0000256" key="4">
    <source>
        <dbReference type="ARBA" id="ARBA00022679"/>
    </source>
</evidence>
<evidence type="ECO:0000256" key="1">
    <source>
        <dbReference type="ARBA" id="ARBA00008408"/>
    </source>
</evidence>
<comment type="similarity">
    <text evidence="1">In the C-terminal section; belongs to the phosphoglycerate mutase family.</text>
</comment>
<evidence type="ECO:0000256" key="2">
    <source>
        <dbReference type="ARBA" id="ARBA00022490"/>
    </source>
</evidence>
<dbReference type="FunFam" id="3.40.50.1240:FF:000005">
    <property type="entry name" value="GpmB, Fructose-2,6-bisphosphatase"/>
    <property type="match status" value="1"/>
</dbReference>
<dbReference type="Gene3D" id="3.40.50.300">
    <property type="entry name" value="P-loop containing nucleotide triphosphate hydrolases"/>
    <property type="match status" value="1"/>
</dbReference>
<dbReference type="InterPro" id="IPR027417">
    <property type="entry name" value="P-loop_NTPase"/>
</dbReference>
<dbReference type="InterPro" id="IPR013078">
    <property type="entry name" value="His_Pase_superF_clade-1"/>
</dbReference>
<dbReference type="GO" id="GO:0005524">
    <property type="term" value="F:ATP binding"/>
    <property type="evidence" value="ECO:0007669"/>
    <property type="project" value="UniProtKB-KW"/>
</dbReference>
<dbReference type="GO" id="GO:0006000">
    <property type="term" value="P:fructose metabolic process"/>
    <property type="evidence" value="ECO:0007669"/>
    <property type="project" value="InterPro"/>
</dbReference>
<feature type="active site" description="Proton donor/acceptor" evidence="11">
    <location>
        <position position="672"/>
    </location>
</feature>
<evidence type="ECO:0000256" key="5">
    <source>
        <dbReference type="ARBA" id="ARBA00022694"/>
    </source>
</evidence>
<dbReference type="InterPro" id="IPR000541">
    <property type="entry name" value="Ncs6/Tuc1/Ctu1"/>
</dbReference>
<feature type="binding site" evidence="12">
    <location>
        <begin position="599"/>
        <end position="606"/>
    </location>
    <ligand>
        <name>substrate</name>
    </ligand>
</feature>
<keyword evidence="16" id="KW-1185">Reference proteome</keyword>
<evidence type="ECO:0000259" key="14">
    <source>
        <dbReference type="Pfam" id="PF01591"/>
    </source>
</evidence>
<dbReference type="CDD" id="cd01713">
    <property type="entry name" value="CTU1-like"/>
    <property type="match status" value="1"/>
</dbReference>
<dbReference type="PANTHER" id="PTHR10606">
    <property type="entry name" value="6-PHOSPHOFRUCTO-2-KINASE/FRUCTOSE-2,6-BISPHOSPHATASE"/>
    <property type="match status" value="1"/>
</dbReference>
<evidence type="ECO:0000256" key="11">
    <source>
        <dbReference type="PIRSR" id="PIRSR613078-1"/>
    </source>
</evidence>
<keyword evidence="2" id="KW-0963">Cytoplasm</keyword>
<evidence type="ECO:0000256" key="9">
    <source>
        <dbReference type="ARBA" id="ARBA00022884"/>
    </source>
</evidence>
<dbReference type="InterPro" id="IPR029033">
    <property type="entry name" value="His_PPase_superfam"/>
</dbReference>
<dbReference type="HAMAP" id="MF_03053">
    <property type="entry name" value="CTU1"/>
    <property type="match status" value="1"/>
</dbReference>
<name>A0A0V1FHR5_TRIPS</name>
<dbReference type="Gene3D" id="3.40.50.620">
    <property type="entry name" value="HUPs"/>
    <property type="match status" value="1"/>
</dbReference>
<keyword evidence="3" id="KW-0820">tRNA-binding</keyword>
<feature type="non-terminal residue" evidence="15">
    <location>
        <position position="1"/>
    </location>
</feature>
<evidence type="ECO:0000313" key="16">
    <source>
        <dbReference type="Proteomes" id="UP000054995"/>
    </source>
</evidence>
<dbReference type="PROSITE" id="PS00175">
    <property type="entry name" value="PG_MUTASE"/>
    <property type="match status" value="1"/>
</dbReference>
<keyword evidence="4" id="KW-0808">Transferase</keyword>
<dbReference type="CDD" id="cd07067">
    <property type="entry name" value="HP_PGM_like"/>
    <property type="match status" value="1"/>
</dbReference>
<sequence>LMSKQNCANCNEEQASMRRSACGTLLCKMCFSAAFEADVHQTITSEQFFTDGENVVIGVSGGKDSAVVLHVLHLLNQRFNYGLNLSMLAVNEGIAGYRDDSLRSVDKQQKRYNIPLKVVSYKNLFGLEMDEVVEQVGLRNNCTYCGVFRRQALERGCEQLGSNKLVTGHNADDMAETILMNVLRGDLNRLHRCSRPVSGEAGGLVRCKPLYRCFQKEIVLYARFNNLDYFSTDCVYAPNSYRAHVRDFVKRLELIRPLAILDVLRSGQAMALQATDRCRASTVRSRCSLCGFVSSGSICHACRLLKNLHTSTMVDEPPPIEDTPSNTVGTDSAATRHRMNDLISIPGESRIFATVMQTTVHHIVQFTQIPACKQLINLPNVIVMVGLPARGKTYIAKKLCRYLNWIGITTKVFNLGDYRRMFFKDRASCDDFFNPQNRETAQIRQQCADMALQDVCRYLKENRGDVAIFDATNSTRERRQFLRKSLVDQHMFRLLFVESICDDPSIIETNIQDVKVNSPDYKEMLDKEKAKEDFMRRIEHYRMDYQPLDANVDTDLSFIKIFDVGRRYLVQNIVGHVQSRIVYFLMNIHIMPRSIFLTRHGESEFNRMARLGGDSPLSQRGLEYAERLADYFKGENVPELRVWSSQKIRAVQTAFFLKDTAAYIEHWKALDEIDAGICEGLTYDEVKDRYPEQFFLRDQDKFHYRYPSGESYEDVVARLEPVIMELERQENVLVVAHQAVLRCLLAYFLNKDCEEMPYLRVPLHSVVKLTPIAYGCQMELIQFDIEAVDTHRDKPAI</sequence>
<dbReference type="InterPro" id="IPR013079">
    <property type="entry name" value="6Phosfructo_kin"/>
</dbReference>
<dbReference type="GO" id="GO:0000049">
    <property type="term" value="F:tRNA binding"/>
    <property type="evidence" value="ECO:0007669"/>
    <property type="project" value="UniProtKB-KW"/>
</dbReference>
<dbReference type="InterPro" id="IPR020554">
    <property type="entry name" value="UPF0021_CS"/>
</dbReference>
<proteinExistence type="inferred from homology"/>
<dbReference type="PROSITE" id="PS01263">
    <property type="entry name" value="UPF0021"/>
    <property type="match status" value="1"/>
</dbReference>
<evidence type="ECO:0000313" key="15">
    <source>
        <dbReference type="EMBL" id="KRY85565.1"/>
    </source>
</evidence>
<dbReference type="FunFam" id="3.40.50.620:FF:000132">
    <property type="entry name" value="Cytoplasmic tRNA 2-thiolation protein 1"/>
    <property type="match status" value="1"/>
</dbReference>
<dbReference type="EMBL" id="JYDT01000088">
    <property type="protein sequence ID" value="KRY85565.1"/>
    <property type="molecule type" value="Genomic_DNA"/>
</dbReference>
<dbReference type="GO" id="GO:0003873">
    <property type="term" value="F:6-phosphofructo-2-kinase activity"/>
    <property type="evidence" value="ECO:0007669"/>
    <property type="project" value="InterPro"/>
</dbReference>
<keyword evidence="8" id="KW-0067">ATP-binding</keyword>
<dbReference type="InterPro" id="IPR011063">
    <property type="entry name" value="TilS/TtcA_N"/>
</dbReference>
<dbReference type="GO" id="GO:0004331">
    <property type="term" value="F:fructose-2,6-bisphosphate 2-phosphatase activity"/>
    <property type="evidence" value="ECO:0007669"/>
    <property type="project" value="TreeGrafter"/>
</dbReference>
<dbReference type="PANTHER" id="PTHR10606:SF44">
    <property type="entry name" value="6-PHOSPHOFRUCTO 2-KINASE_FRUCTOSE 2,6-BISPHOSPHATASE LONG FORM"/>
    <property type="match status" value="1"/>
</dbReference>
<dbReference type="InterPro" id="IPR003094">
    <property type="entry name" value="6Pfruct_kin"/>
</dbReference>
<dbReference type="GO" id="GO:0002098">
    <property type="term" value="P:tRNA wobble uridine modification"/>
    <property type="evidence" value="ECO:0007669"/>
    <property type="project" value="InterPro"/>
</dbReference>
<feature type="non-terminal residue" evidence="15">
    <location>
        <position position="797"/>
    </location>
</feature>
<keyword evidence="15" id="KW-0418">Kinase</keyword>
<protein>
    <submittedName>
        <fullName evidence="15">6-phosphofructo-2-kinase/fructose-2, 6-bisphosphatase 1</fullName>
    </submittedName>
</protein>
<keyword evidence="5" id="KW-0819">tRNA processing</keyword>
<dbReference type="PRINTS" id="PR00991">
    <property type="entry name" value="6PFRUCTKNASE"/>
</dbReference>
<evidence type="ECO:0000256" key="10">
    <source>
        <dbReference type="ARBA" id="ARBA00060195"/>
    </source>
</evidence>
<dbReference type="OrthoDB" id="267323at2759"/>
<organism evidence="15 16">
    <name type="scientific">Trichinella pseudospiralis</name>
    <name type="common">Parasitic roundworm</name>
    <dbReference type="NCBI Taxonomy" id="6337"/>
    <lineage>
        <taxon>Eukaryota</taxon>
        <taxon>Metazoa</taxon>
        <taxon>Ecdysozoa</taxon>
        <taxon>Nematoda</taxon>
        <taxon>Enoplea</taxon>
        <taxon>Dorylaimia</taxon>
        <taxon>Trichinellida</taxon>
        <taxon>Trichinellidae</taxon>
        <taxon>Trichinella</taxon>
    </lineage>
</organism>
<feature type="domain" description="tRNA(Ile)-lysidine/2-thiocytidine synthase N-terminal" evidence="13">
    <location>
        <begin position="55"/>
        <end position="246"/>
    </location>
</feature>
<dbReference type="GO" id="GO:0005829">
    <property type="term" value="C:cytosol"/>
    <property type="evidence" value="ECO:0007669"/>
    <property type="project" value="TreeGrafter"/>
</dbReference>
<evidence type="ECO:0000256" key="6">
    <source>
        <dbReference type="ARBA" id="ARBA00022741"/>
    </source>
</evidence>
<dbReference type="SMART" id="SM00855">
    <property type="entry name" value="PGAM"/>
    <property type="match status" value="1"/>
</dbReference>
<evidence type="ECO:0000256" key="3">
    <source>
        <dbReference type="ARBA" id="ARBA00022555"/>
    </source>
</evidence>
<keyword evidence="9" id="KW-0694">RNA-binding</keyword>
<comment type="caution">
    <text evidence="15">The sequence shown here is derived from an EMBL/GenBank/DDBJ whole genome shotgun (WGS) entry which is preliminary data.</text>
</comment>
<dbReference type="InterPro" id="IPR014729">
    <property type="entry name" value="Rossmann-like_a/b/a_fold"/>
</dbReference>
<dbReference type="InterPro" id="IPR056369">
    <property type="entry name" value="CTU1-like_ATP-bd"/>
</dbReference>
<accession>A0A0V1FHR5</accession>
<dbReference type="Pfam" id="PF01171">
    <property type="entry name" value="ATP_bind_3"/>
    <property type="match status" value="1"/>
</dbReference>
<feature type="domain" description="6-phosphofructo-2-kinase" evidence="14">
    <location>
        <begin position="374"/>
        <end position="592"/>
    </location>
</feature>
<feature type="binding site" evidence="12">
    <location>
        <position position="649"/>
    </location>
    <ligand>
        <name>substrate</name>
    </ligand>
</feature>
<keyword evidence="7" id="KW-0378">Hydrolase</keyword>
<dbReference type="Gene3D" id="3.40.50.1240">
    <property type="entry name" value="Phosphoglycerate mutase-like"/>
    <property type="match status" value="1"/>
</dbReference>
<dbReference type="NCBIfam" id="TIGR00269">
    <property type="entry name" value="TIGR00269 family protein"/>
    <property type="match status" value="1"/>
</dbReference>
<dbReference type="GO" id="GO:0006003">
    <property type="term" value="P:fructose 2,6-bisphosphate metabolic process"/>
    <property type="evidence" value="ECO:0007669"/>
    <property type="project" value="InterPro"/>
</dbReference>
<evidence type="ECO:0000259" key="13">
    <source>
        <dbReference type="Pfam" id="PF01171"/>
    </source>
</evidence>